<dbReference type="Proteomes" id="UP000183508">
    <property type="component" value="Unassembled WGS sequence"/>
</dbReference>
<dbReference type="STRING" id="392015.SAMN05421543_10187"/>
<reference evidence="2" key="1">
    <citation type="submission" date="2016-10" db="EMBL/GenBank/DDBJ databases">
        <authorList>
            <person name="Varghese N."/>
        </authorList>
    </citation>
    <scope>NUCLEOTIDE SEQUENCE [LARGE SCALE GENOMIC DNA]</scope>
    <source>
        <strain evidence="2">DSM 17980</strain>
    </source>
</reference>
<keyword evidence="2" id="KW-1185">Reference proteome</keyword>
<evidence type="ECO:0000313" key="2">
    <source>
        <dbReference type="Proteomes" id="UP000183508"/>
    </source>
</evidence>
<dbReference type="EMBL" id="FPBV01000001">
    <property type="protein sequence ID" value="SFU31803.1"/>
    <property type="molecule type" value="Genomic_DNA"/>
</dbReference>
<dbReference type="AlphaFoldDB" id="A0A1I7F6I5"/>
<protein>
    <submittedName>
        <fullName evidence="1">Uncharacterized protein</fullName>
    </submittedName>
</protein>
<organism evidence="1 2">
    <name type="scientific">Alicyclobacillus macrosporangiidus</name>
    <dbReference type="NCBI Taxonomy" id="392015"/>
    <lineage>
        <taxon>Bacteria</taxon>
        <taxon>Bacillati</taxon>
        <taxon>Bacillota</taxon>
        <taxon>Bacilli</taxon>
        <taxon>Bacillales</taxon>
        <taxon>Alicyclobacillaceae</taxon>
        <taxon>Alicyclobacillus</taxon>
    </lineage>
</organism>
<dbReference type="OrthoDB" id="2375802at2"/>
<name>A0A1I7F6I5_9BACL</name>
<gene>
    <name evidence="1" type="ORF">SAMN05421543_10187</name>
</gene>
<sequence>MLSRRSPTPESKGVRFPARIEFSSIDHFIDDVRREGIRRVHLDLFEDARQSELSFVYYVGLDCVVTARDPAGDTTYEYIHRVSVVTETEPHCTDPNAMELARKRLAELEETLRAAGFDVRHGRVAEPRLNTQ</sequence>
<dbReference type="RefSeq" id="WP_074948526.1">
    <property type="nucleotide sequence ID" value="NZ_FPBV01000001.1"/>
</dbReference>
<accession>A0A1I7F6I5</accession>
<evidence type="ECO:0000313" key="1">
    <source>
        <dbReference type="EMBL" id="SFU31803.1"/>
    </source>
</evidence>
<proteinExistence type="predicted"/>